<sequence length="73" mass="8530">MFMKNEQKIPNGMELYAVKPKVAWIRYICFWTDFSPGKVYPFLTIYMASIPAIIFVAVRNDLNPSIFELHPNC</sequence>
<accession>A0A9X6LUF2</accession>
<evidence type="ECO:0000313" key="2">
    <source>
        <dbReference type="EMBL" id="OUB57310.1"/>
    </source>
</evidence>
<evidence type="ECO:0000256" key="1">
    <source>
        <dbReference type="SAM" id="Phobius"/>
    </source>
</evidence>
<keyword evidence="1" id="KW-0472">Membrane</keyword>
<organism evidence="2 3">
    <name type="scientific">Bacillus thuringiensis subsp. jegathesan</name>
    <dbReference type="NCBI Taxonomy" id="56955"/>
    <lineage>
        <taxon>Bacteria</taxon>
        <taxon>Bacillati</taxon>
        <taxon>Bacillota</taxon>
        <taxon>Bacilli</taxon>
        <taxon>Bacillales</taxon>
        <taxon>Bacillaceae</taxon>
        <taxon>Bacillus</taxon>
        <taxon>Bacillus cereus group</taxon>
    </lineage>
</organism>
<keyword evidence="1" id="KW-0812">Transmembrane</keyword>
<name>A0A9X6LUF2_BACTJ</name>
<gene>
    <name evidence="2" type="ORF">BK750_32320</name>
</gene>
<dbReference type="AlphaFoldDB" id="A0A9X6LUF2"/>
<reference evidence="2 3" key="1">
    <citation type="submission" date="2016-10" db="EMBL/GenBank/DDBJ databases">
        <title>Comparative genomics of Bacillus thuringiensis reveals a path to pathogens against multiple invertebrate hosts.</title>
        <authorList>
            <person name="Zheng J."/>
            <person name="Gao Q."/>
            <person name="Liu H."/>
            <person name="Peng D."/>
            <person name="Ruan L."/>
            <person name="Sun M."/>
        </authorList>
    </citation>
    <scope>NUCLEOTIDE SEQUENCE [LARGE SCALE GENOMIC DNA]</scope>
    <source>
        <strain evidence="2">BGSC 4CF1</strain>
    </source>
</reference>
<feature type="transmembrane region" description="Helical" evidence="1">
    <location>
        <begin position="39"/>
        <end position="58"/>
    </location>
</feature>
<protein>
    <submittedName>
        <fullName evidence="2">Uncharacterized protein</fullName>
    </submittedName>
</protein>
<keyword evidence="1" id="KW-1133">Transmembrane helix</keyword>
<comment type="caution">
    <text evidence="2">The sequence shown here is derived from an EMBL/GenBank/DDBJ whole genome shotgun (WGS) entry which is preliminary data.</text>
</comment>
<dbReference type="EMBL" id="MOOS01000198">
    <property type="protein sequence ID" value="OUB57310.1"/>
    <property type="molecule type" value="Genomic_DNA"/>
</dbReference>
<proteinExistence type="predicted"/>
<evidence type="ECO:0000313" key="3">
    <source>
        <dbReference type="Proteomes" id="UP000194853"/>
    </source>
</evidence>
<dbReference type="Proteomes" id="UP000194853">
    <property type="component" value="Unassembled WGS sequence"/>
</dbReference>